<accession>A0A9Q0LUC0</accession>
<reference evidence="1" key="1">
    <citation type="submission" date="2022-10" db="EMBL/GenBank/DDBJ databases">
        <title>Novel sulphate-reducing endosymbionts in the free-living metamonad Anaeramoeba.</title>
        <authorList>
            <person name="Jerlstrom-Hultqvist J."/>
            <person name="Cepicka I."/>
            <person name="Gallot-Lavallee L."/>
            <person name="Salas-Leiva D."/>
            <person name="Curtis B.A."/>
            <person name="Zahonova K."/>
            <person name="Pipaliya S."/>
            <person name="Dacks J."/>
            <person name="Roger A.J."/>
        </authorList>
    </citation>
    <scope>NUCLEOTIDE SEQUENCE</scope>
    <source>
        <strain evidence="1">BMAN</strain>
    </source>
</reference>
<name>A0A9Q0LUC0_ANAIG</name>
<evidence type="ECO:0000313" key="2">
    <source>
        <dbReference type="Proteomes" id="UP001149090"/>
    </source>
</evidence>
<sequence length="261" mass="31543">MYTIRAQNYHENKYISNLIFFQYNLLKGNIDEWLNVLKSFIDFKNIQLFKLMKKIFIQLLLKKDYENFHFLFLYYFENDSENVFKIFTKFIKLDSYCFFDQMNQILKHKHYQSVCVNLILKMMVLIEKNQIASIMDTSLFSSLISISKSDKNTLDIISSTWILCIIISTFQNPHLISKHQKDFFQIFQRLIIISNERKTKSQITIDTLKNYIKEFQIQNQNNSFYSKKRNSIQNDDDPFLFINYIEIISNIKKKNKNQLRI</sequence>
<evidence type="ECO:0000313" key="1">
    <source>
        <dbReference type="EMBL" id="KAJ5079188.1"/>
    </source>
</evidence>
<comment type="caution">
    <text evidence="1">The sequence shown here is derived from an EMBL/GenBank/DDBJ whole genome shotgun (WGS) entry which is preliminary data.</text>
</comment>
<keyword evidence="2" id="KW-1185">Reference proteome</keyword>
<gene>
    <name evidence="1" type="ORF">M0811_14521</name>
</gene>
<organism evidence="1 2">
    <name type="scientific">Anaeramoeba ignava</name>
    <name type="common">Anaerobic marine amoeba</name>
    <dbReference type="NCBI Taxonomy" id="1746090"/>
    <lineage>
        <taxon>Eukaryota</taxon>
        <taxon>Metamonada</taxon>
        <taxon>Anaeramoebidae</taxon>
        <taxon>Anaeramoeba</taxon>
    </lineage>
</organism>
<dbReference type="Proteomes" id="UP001149090">
    <property type="component" value="Unassembled WGS sequence"/>
</dbReference>
<dbReference type="EMBL" id="JAPDFW010000034">
    <property type="protein sequence ID" value="KAJ5079188.1"/>
    <property type="molecule type" value="Genomic_DNA"/>
</dbReference>
<protein>
    <submittedName>
        <fullName evidence="1">Hamartin</fullName>
    </submittedName>
</protein>
<proteinExistence type="predicted"/>
<dbReference type="AlphaFoldDB" id="A0A9Q0LUC0"/>